<dbReference type="InterPro" id="IPR029475">
    <property type="entry name" value="DUF6807"/>
</dbReference>
<sequence length="178" mass="20184">VNKVALSFHEEVGSSLSIFNDSDLILTYNYHSDLCKPYFHPVNAPNAKSVTNNTPEDNVNHHGLWFGWSNVNGIDFWTGNEGRITHDKFQNQEISECSAKIISISNWSTADEKILIEQTSEIIVHEPLTDQHIIDLNFSFHPPSEDILLAASKSSYGLCYRSSYRERQKLINSDSRIG</sequence>
<dbReference type="EMBL" id="UINC01189003">
    <property type="protein sequence ID" value="SVE02493.1"/>
    <property type="molecule type" value="Genomic_DNA"/>
</dbReference>
<accession>A0A383A4F7</accession>
<dbReference type="Pfam" id="PF14100">
    <property type="entry name" value="DUF6807"/>
    <property type="match status" value="1"/>
</dbReference>
<reference evidence="1" key="1">
    <citation type="submission" date="2018-05" db="EMBL/GenBank/DDBJ databases">
        <authorList>
            <person name="Lanie J.A."/>
            <person name="Ng W.-L."/>
            <person name="Kazmierczak K.M."/>
            <person name="Andrzejewski T.M."/>
            <person name="Davidsen T.M."/>
            <person name="Wayne K.J."/>
            <person name="Tettelin H."/>
            <person name="Glass J.I."/>
            <person name="Rusch D."/>
            <person name="Podicherti R."/>
            <person name="Tsui H.-C.T."/>
            <person name="Winkler M.E."/>
        </authorList>
    </citation>
    <scope>NUCLEOTIDE SEQUENCE</scope>
</reference>
<feature type="non-terminal residue" evidence="1">
    <location>
        <position position="1"/>
    </location>
</feature>
<organism evidence="1">
    <name type="scientific">marine metagenome</name>
    <dbReference type="NCBI Taxonomy" id="408172"/>
    <lineage>
        <taxon>unclassified sequences</taxon>
        <taxon>metagenomes</taxon>
        <taxon>ecological metagenomes</taxon>
    </lineage>
</organism>
<gene>
    <name evidence="1" type="ORF">METZ01_LOCUS455347</name>
</gene>
<feature type="non-terminal residue" evidence="1">
    <location>
        <position position="178"/>
    </location>
</feature>
<name>A0A383A4F7_9ZZZZ</name>
<protein>
    <submittedName>
        <fullName evidence="1">Uncharacterized protein</fullName>
    </submittedName>
</protein>
<dbReference type="AlphaFoldDB" id="A0A383A4F7"/>
<evidence type="ECO:0000313" key="1">
    <source>
        <dbReference type="EMBL" id="SVE02493.1"/>
    </source>
</evidence>
<proteinExistence type="predicted"/>